<dbReference type="Gene3D" id="2.60.40.200">
    <property type="entry name" value="Superoxide dismutase, copper/zinc binding domain"/>
    <property type="match status" value="1"/>
</dbReference>
<protein>
    <recommendedName>
        <fullName evidence="2">Superoxide dismutase [Cu-Zn]</fullName>
        <ecNumber evidence="2">1.15.1.1</ecNumber>
    </recommendedName>
</protein>
<dbReference type="SUPFAM" id="SSF49329">
    <property type="entry name" value="Cu,Zn superoxide dismutase-like"/>
    <property type="match status" value="1"/>
</dbReference>
<dbReference type="GO" id="GO:0004784">
    <property type="term" value="F:superoxide dismutase activity"/>
    <property type="evidence" value="ECO:0007669"/>
    <property type="project" value="UniProtKB-EC"/>
</dbReference>
<comment type="cofactor">
    <cofactor evidence="2">
        <name>Zn(2+)</name>
        <dbReference type="ChEBI" id="CHEBI:29105"/>
    </cofactor>
    <text evidence="2">Binds 1 zinc ion per subunit.</text>
</comment>
<evidence type="ECO:0000256" key="2">
    <source>
        <dbReference type="RuleBase" id="RU000393"/>
    </source>
</evidence>
<feature type="compositionally biased region" description="Basic and acidic residues" evidence="3">
    <location>
        <begin position="100"/>
        <end position="118"/>
    </location>
</feature>
<feature type="chain" id="PRO_5026900467" description="Superoxide dismutase [Cu-Zn]" evidence="4">
    <location>
        <begin position="24"/>
        <end position="181"/>
    </location>
</feature>
<evidence type="ECO:0000313" key="7">
    <source>
        <dbReference type="Proteomes" id="UP000471381"/>
    </source>
</evidence>
<evidence type="ECO:0000259" key="5">
    <source>
        <dbReference type="Pfam" id="PF00080"/>
    </source>
</evidence>
<feature type="region of interest" description="Disordered" evidence="3">
    <location>
        <begin position="96"/>
        <end position="118"/>
    </location>
</feature>
<keyword evidence="7" id="KW-1185">Reference proteome</keyword>
<keyword evidence="2" id="KW-0862">Zinc</keyword>
<evidence type="ECO:0000256" key="1">
    <source>
        <dbReference type="ARBA" id="ARBA00010457"/>
    </source>
</evidence>
<comment type="similarity">
    <text evidence="1 2">Belongs to the Cu-Zn superoxide dismutase family.</text>
</comment>
<name>A0A6N9TFZ5_9ALTE</name>
<sequence length="181" mass="19031">MKKRLQFTLAGSISLLLSAGCIAGHHQDDGKVVMMKNLETGKSIGSVMVSSYDDDGVVFTPSLSGLTPGVHGFHVHQNGDCSPSMKDGKKVLGGAAGGHFDPEDTGKHRTPWSEKGHEGDLPVIYVDENGHADQPIFAPELELEDIKGRALMIHAGGDNYSDTPKKLGGGGERVACGVIGQ</sequence>
<gene>
    <name evidence="6" type="ORF">GTQ48_05445</name>
</gene>
<keyword evidence="2" id="KW-0479">Metal-binding</keyword>
<evidence type="ECO:0000313" key="6">
    <source>
        <dbReference type="EMBL" id="NDW14975.1"/>
    </source>
</evidence>
<dbReference type="Proteomes" id="UP000471381">
    <property type="component" value="Unassembled WGS sequence"/>
</dbReference>
<evidence type="ECO:0000256" key="4">
    <source>
        <dbReference type="SAM" id="SignalP"/>
    </source>
</evidence>
<dbReference type="PANTHER" id="PTHR10003">
    <property type="entry name" value="SUPEROXIDE DISMUTASE CU-ZN -RELATED"/>
    <property type="match status" value="1"/>
</dbReference>
<dbReference type="Pfam" id="PF00080">
    <property type="entry name" value="Sod_Cu"/>
    <property type="match status" value="1"/>
</dbReference>
<dbReference type="InterPro" id="IPR018152">
    <property type="entry name" value="SOD_Cu/Zn_BS"/>
</dbReference>
<dbReference type="GO" id="GO:0005507">
    <property type="term" value="F:copper ion binding"/>
    <property type="evidence" value="ECO:0007669"/>
    <property type="project" value="InterPro"/>
</dbReference>
<dbReference type="EMBL" id="JAAAWO010000003">
    <property type="protein sequence ID" value="NDW14975.1"/>
    <property type="molecule type" value="Genomic_DNA"/>
</dbReference>
<comment type="caution">
    <text evidence="6">The sequence shown here is derived from an EMBL/GenBank/DDBJ whole genome shotgun (WGS) entry which is preliminary data.</text>
</comment>
<keyword evidence="4" id="KW-0732">Signal</keyword>
<keyword evidence="2" id="KW-0560">Oxidoreductase</keyword>
<dbReference type="AlphaFoldDB" id="A0A6N9TFZ5"/>
<proteinExistence type="inferred from homology"/>
<feature type="signal peptide" evidence="4">
    <location>
        <begin position="1"/>
        <end position="23"/>
    </location>
</feature>
<dbReference type="NCBIfam" id="NF007628">
    <property type="entry name" value="PRK10290.1"/>
    <property type="match status" value="1"/>
</dbReference>
<dbReference type="PROSITE" id="PS00087">
    <property type="entry name" value="SOD_CU_ZN_1"/>
    <property type="match status" value="1"/>
</dbReference>
<dbReference type="InterPro" id="IPR036423">
    <property type="entry name" value="SOD-like_Cu/Zn_dom_sf"/>
</dbReference>
<dbReference type="InterPro" id="IPR024134">
    <property type="entry name" value="SOD_Cu/Zn_/chaperone"/>
</dbReference>
<dbReference type="PROSITE" id="PS00332">
    <property type="entry name" value="SOD_CU_ZN_2"/>
    <property type="match status" value="1"/>
</dbReference>
<dbReference type="CDD" id="cd00305">
    <property type="entry name" value="Cu-Zn_Superoxide_Dismutase"/>
    <property type="match status" value="1"/>
</dbReference>
<dbReference type="PROSITE" id="PS51257">
    <property type="entry name" value="PROKAR_LIPOPROTEIN"/>
    <property type="match status" value="1"/>
</dbReference>
<organism evidence="6 7">
    <name type="scientific">Alteromonas genovensis</name>
    <dbReference type="NCBI Taxonomy" id="471225"/>
    <lineage>
        <taxon>Bacteria</taxon>
        <taxon>Pseudomonadati</taxon>
        <taxon>Pseudomonadota</taxon>
        <taxon>Gammaproteobacteria</taxon>
        <taxon>Alteromonadales</taxon>
        <taxon>Alteromonadaceae</taxon>
        <taxon>Alteromonas/Salinimonas group</taxon>
        <taxon>Alteromonas</taxon>
    </lineage>
</organism>
<dbReference type="InterPro" id="IPR001424">
    <property type="entry name" value="SOD_Cu_Zn_dom"/>
</dbReference>
<comment type="catalytic activity">
    <reaction evidence="2">
        <text>2 superoxide + 2 H(+) = H2O2 + O2</text>
        <dbReference type="Rhea" id="RHEA:20696"/>
        <dbReference type="ChEBI" id="CHEBI:15378"/>
        <dbReference type="ChEBI" id="CHEBI:15379"/>
        <dbReference type="ChEBI" id="CHEBI:16240"/>
        <dbReference type="ChEBI" id="CHEBI:18421"/>
        <dbReference type="EC" id="1.15.1.1"/>
    </reaction>
</comment>
<reference evidence="6 7" key="1">
    <citation type="submission" date="2020-01" db="EMBL/GenBank/DDBJ databases">
        <title>Genomes of bacteria type strains.</title>
        <authorList>
            <person name="Chen J."/>
            <person name="Zhu S."/>
            <person name="Yang J."/>
        </authorList>
    </citation>
    <scope>NUCLEOTIDE SEQUENCE [LARGE SCALE GENOMIC DNA]</scope>
    <source>
        <strain evidence="6 7">LMG 24078</strain>
    </source>
</reference>
<accession>A0A6N9TFZ5</accession>
<dbReference type="RefSeq" id="WP_163105533.1">
    <property type="nucleotide sequence ID" value="NZ_JAAAWO010000003.1"/>
</dbReference>
<dbReference type="EC" id="1.15.1.1" evidence="2"/>
<feature type="domain" description="Superoxide dismutase copper/zinc binding" evidence="5">
    <location>
        <begin position="45"/>
        <end position="179"/>
    </location>
</feature>
<keyword evidence="2" id="KW-0186">Copper</keyword>
<comment type="cofactor">
    <cofactor evidence="2">
        <name>Cu cation</name>
        <dbReference type="ChEBI" id="CHEBI:23378"/>
    </cofactor>
    <text evidence="2">Binds 1 copper ion per subunit.</text>
</comment>
<comment type="function">
    <text evidence="2">Destroys radicals which are normally produced within the cells and which are toxic to biological systems.</text>
</comment>
<evidence type="ECO:0000256" key="3">
    <source>
        <dbReference type="SAM" id="MobiDB-lite"/>
    </source>
</evidence>